<keyword evidence="2" id="KW-1185">Reference proteome</keyword>
<reference evidence="2" key="1">
    <citation type="journal article" date="2016" name="Nat. Biotechnol.">
        <title>Sequencing wild and cultivated cassava and related species reveals extensive interspecific hybridization and genetic diversity.</title>
        <authorList>
            <person name="Bredeson J.V."/>
            <person name="Lyons J.B."/>
            <person name="Prochnik S.E."/>
            <person name="Wu G.A."/>
            <person name="Ha C.M."/>
            <person name="Edsinger-Gonzales E."/>
            <person name="Grimwood J."/>
            <person name="Schmutz J."/>
            <person name="Rabbi I.Y."/>
            <person name="Egesi C."/>
            <person name="Nauluvula P."/>
            <person name="Lebot V."/>
            <person name="Ndunguru J."/>
            <person name="Mkamilo G."/>
            <person name="Bart R.S."/>
            <person name="Setter T.L."/>
            <person name="Gleadow R.M."/>
            <person name="Kulakow P."/>
            <person name="Ferguson M.E."/>
            <person name="Rounsley S."/>
            <person name="Rokhsar D.S."/>
        </authorList>
    </citation>
    <scope>NUCLEOTIDE SEQUENCE [LARGE SCALE GENOMIC DNA]</scope>
    <source>
        <strain evidence="2">cv. AM560-2</strain>
    </source>
</reference>
<evidence type="ECO:0000313" key="2">
    <source>
        <dbReference type="Proteomes" id="UP000091857"/>
    </source>
</evidence>
<comment type="caution">
    <text evidence="1">The sequence shown here is derived from an EMBL/GenBank/DDBJ whole genome shotgun (WGS) entry which is preliminary data.</text>
</comment>
<dbReference type="Proteomes" id="UP000091857">
    <property type="component" value="Chromosome 3"/>
</dbReference>
<organism evidence="1 2">
    <name type="scientific">Manihot esculenta</name>
    <name type="common">Cassava</name>
    <name type="synonym">Jatropha manihot</name>
    <dbReference type="NCBI Taxonomy" id="3983"/>
    <lineage>
        <taxon>Eukaryota</taxon>
        <taxon>Viridiplantae</taxon>
        <taxon>Streptophyta</taxon>
        <taxon>Embryophyta</taxon>
        <taxon>Tracheophyta</taxon>
        <taxon>Spermatophyta</taxon>
        <taxon>Magnoliopsida</taxon>
        <taxon>eudicotyledons</taxon>
        <taxon>Gunneridae</taxon>
        <taxon>Pentapetalae</taxon>
        <taxon>rosids</taxon>
        <taxon>fabids</taxon>
        <taxon>Malpighiales</taxon>
        <taxon>Euphorbiaceae</taxon>
        <taxon>Crotonoideae</taxon>
        <taxon>Manihoteae</taxon>
        <taxon>Manihot</taxon>
    </lineage>
</organism>
<dbReference type="EMBL" id="CM004389">
    <property type="protein sequence ID" value="KAG8657119.1"/>
    <property type="molecule type" value="Genomic_DNA"/>
</dbReference>
<proteinExistence type="predicted"/>
<sequence length="296" mass="32913">MAETCRVLAAAASKSRCSTSVPSLPPPFPKSPPEYPDLYGKRKEIVKVQMLDREIGFLEEELKSVDSLQPASRCCKEYVGFCICLCFAKLLIHQNIVVTDYVVANPDPLIPTNRKNRRSCRFWKWLCGIPCFNFSWICCCCYTGCSFHIHLPRCCDCNCDCDPCGLCNCCSCTRCPAPKCHCCSCSSCFPCHCHCPCSCSCPKSSCCRNISCCSNCCTCRFPSCPDCSCCRFSCPDCSCCRCSCPDCSNCSCCTWFCCCPRWSCSAPRCPKGPKCPEVRLCSNCTKNCCNPCCLFF</sequence>
<name>A0ACB7HYQ6_MANES</name>
<accession>A0ACB7HYQ6</accession>
<protein>
    <submittedName>
        <fullName evidence="1">Uncharacterized protein</fullName>
    </submittedName>
</protein>
<evidence type="ECO:0000313" key="1">
    <source>
        <dbReference type="EMBL" id="KAG8657119.1"/>
    </source>
</evidence>
<gene>
    <name evidence="1" type="ORF">MANES_03G041000v8</name>
</gene>